<evidence type="ECO:0000313" key="3">
    <source>
        <dbReference type="Proteomes" id="UP000178622"/>
    </source>
</evidence>
<evidence type="ECO:0000313" key="2">
    <source>
        <dbReference type="EMBL" id="OFI50084.1"/>
    </source>
</evidence>
<reference evidence="3" key="1">
    <citation type="submission" date="2016-09" db="EMBL/GenBank/DDBJ databases">
        <title>Draft genome sequence of a novel species of the family Streptococcaceae isolated from flowers.</title>
        <authorList>
            <person name="Chuah L.-O."/>
            <person name="Yap K.-P."/>
            <person name="Thong K.L."/>
            <person name="Liong M.T."/>
            <person name="Ahmad R."/>
            <person name="Rusul G."/>
        </authorList>
    </citation>
    <scope>NUCLEOTIDE SEQUENCE [LARGE SCALE GENOMIC DNA]</scope>
    <source>
        <strain evidence="3">DF1</strain>
    </source>
</reference>
<dbReference type="SUPFAM" id="SSF47413">
    <property type="entry name" value="lambda repressor-like DNA-binding domains"/>
    <property type="match status" value="1"/>
</dbReference>
<dbReference type="InterPro" id="IPR011990">
    <property type="entry name" value="TPR-like_helical_dom_sf"/>
</dbReference>
<dbReference type="NCBIfam" id="TIGR01716">
    <property type="entry name" value="RGG_Cterm"/>
    <property type="match status" value="1"/>
</dbReference>
<gene>
    <name evidence="2" type="ORF">BG261_10600</name>
</gene>
<dbReference type="RefSeq" id="WP_070791760.1">
    <property type="nucleotide sequence ID" value="NZ_MKIR01000004.1"/>
</dbReference>
<dbReference type="PROSITE" id="PS50943">
    <property type="entry name" value="HTH_CROC1"/>
    <property type="match status" value="1"/>
</dbReference>
<dbReference type="PANTHER" id="PTHR37038:SF12">
    <property type="entry name" value="TRANSCRIPTIONAL REGULATOR"/>
    <property type="match status" value="1"/>
</dbReference>
<dbReference type="InterPro" id="IPR053163">
    <property type="entry name" value="HTH-type_regulator_Rgg"/>
</dbReference>
<dbReference type="InterPro" id="IPR001387">
    <property type="entry name" value="Cro/C1-type_HTH"/>
</dbReference>
<dbReference type="EMBL" id="MKIR01000004">
    <property type="protein sequence ID" value="OFI50084.1"/>
    <property type="molecule type" value="Genomic_DNA"/>
</dbReference>
<proteinExistence type="predicted"/>
<organism evidence="2 3">
    <name type="scientific">Floricoccus tropicus</name>
    <dbReference type="NCBI Taxonomy" id="1859473"/>
    <lineage>
        <taxon>Bacteria</taxon>
        <taxon>Bacillati</taxon>
        <taxon>Bacillota</taxon>
        <taxon>Bacilli</taxon>
        <taxon>Lactobacillales</taxon>
        <taxon>Streptococcaceae</taxon>
        <taxon>Floricoccus</taxon>
    </lineage>
</organism>
<dbReference type="Gene3D" id="1.25.40.10">
    <property type="entry name" value="Tetratricopeptide repeat domain"/>
    <property type="match status" value="1"/>
</dbReference>
<dbReference type="AlphaFoldDB" id="A0A1E8GP84"/>
<comment type="caution">
    <text evidence="2">The sequence shown here is derived from an EMBL/GenBank/DDBJ whole genome shotgun (WGS) entry which is preliminary data.</text>
</comment>
<accession>A0A1E8GP84</accession>
<dbReference type="STRING" id="1859473.BG261_10600"/>
<dbReference type="InterPro" id="IPR010982">
    <property type="entry name" value="Lambda_DNA-bd_dom_sf"/>
</dbReference>
<dbReference type="SMART" id="SM00530">
    <property type="entry name" value="HTH_XRE"/>
    <property type="match status" value="1"/>
</dbReference>
<dbReference type="CDD" id="cd00093">
    <property type="entry name" value="HTH_XRE"/>
    <property type="match status" value="1"/>
</dbReference>
<sequence>MRLSNEEIGEFFRDVRKARSLKLKDLANKQVTLAQLSKFERGETVLSFDRLLSVIDRLNMTFEEFSYMANAYQQPTFHEFYDKAIKAAQFQNVNALQNMLDIELAKNNPNFTDKINQIYIRNFQGKLSDDDKKFVINYLMAVDNWTFYELLLFNDTLSKLKIDAVDTLAKEMISRTNFYKDIYQNKKLFLTILINVYRFMIKHDERVKALFYQRVVEENISEGFTIEKIVFDFIKQIFLFSFADTQTKKEELKLKMQEIVTTYEKLDFPAISKRLREELNELEI</sequence>
<dbReference type="InterPro" id="IPR010057">
    <property type="entry name" value="Transcription_activator_Rgg_C"/>
</dbReference>
<name>A0A1E8GP84_9LACT</name>
<protein>
    <recommendedName>
        <fullName evidence="1">HTH cro/C1-type domain-containing protein</fullName>
    </recommendedName>
</protein>
<evidence type="ECO:0000259" key="1">
    <source>
        <dbReference type="PROSITE" id="PS50943"/>
    </source>
</evidence>
<dbReference type="OrthoDB" id="2241897at2"/>
<feature type="domain" description="HTH cro/C1-type" evidence="1">
    <location>
        <begin position="12"/>
        <end position="65"/>
    </location>
</feature>
<dbReference type="GO" id="GO:0003677">
    <property type="term" value="F:DNA binding"/>
    <property type="evidence" value="ECO:0007669"/>
    <property type="project" value="InterPro"/>
</dbReference>
<keyword evidence="3" id="KW-1185">Reference proteome</keyword>
<dbReference type="PANTHER" id="PTHR37038">
    <property type="entry name" value="TRANSCRIPTIONAL REGULATOR-RELATED"/>
    <property type="match status" value="1"/>
</dbReference>
<dbReference type="Proteomes" id="UP000178622">
    <property type="component" value="Unassembled WGS sequence"/>
</dbReference>
<dbReference type="Pfam" id="PF21259">
    <property type="entry name" value="Rgg_C"/>
    <property type="match status" value="1"/>
</dbReference>